<dbReference type="SMART" id="SM00646">
    <property type="entry name" value="Ami_3"/>
    <property type="match status" value="1"/>
</dbReference>
<sequence>MAKKIVCIDPGHGGGDPGAIGNGLQEKDINLDIAKRVAAKLLQYEDIEVKLTRDGDQNVSLHERVVMANRLNADFFLSIHVNAGGGTGFESFVYTGAGEHTRGLRTMIHAEIGKCLDAMDIFDRGPKLANFQVLRNTKMPAMLVECLFIDNPKDAALLRRDDILDGLAGAIVAGLVRAFSLVLKQPTWDPQAEVQKLINAGIINTSREHTTLVTWGEFATVLNRILNK</sequence>
<name>K8EI40_9FIRM</name>
<comment type="caution">
    <text evidence="3">The sequence shown here is derived from an EMBL/GenBank/DDBJ whole genome shotgun (WGS) entry which is preliminary data.</text>
</comment>
<organism evidence="3 4">
    <name type="scientific">Desulforamulus hydrothermalis Lam5 = DSM 18033</name>
    <dbReference type="NCBI Taxonomy" id="1121428"/>
    <lineage>
        <taxon>Bacteria</taxon>
        <taxon>Bacillati</taxon>
        <taxon>Bacillota</taxon>
        <taxon>Clostridia</taxon>
        <taxon>Eubacteriales</taxon>
        <taxon>Peptococcaceae</taxon>
        <taxon>Desulforamulus</taxon>
    </lineage>
</organism>
<keyword evidence="4" id="KW-1185">Reference proteome</keyword>
<dbReference type="GO" id="GO:0009253">
    <property type="term" value="P:peptidoglycan catabolic process"/>
    <property type="evidence" value="ECO:0007669"/>
    <property type="project" value="InterPro"/>
</dbReference>
<dbReference type="AlphaFoldDB" id="K8EI40"/>
<evidence type="ECO:0000313" key="4">
    <source>
        <dbReference type="Proteomes" id="UP000009315"/>
    </source>
</evidence>
<evidence type="ECO:0000313" key="3">
    <source>
        <dbReference type="EMBL" id="CCO08286.1"/>
    </source>
</evidence>
<proteinExistence type="predicted"/>
<dbReference type="Gene3D" id="3.40.630.40">
    <property type="entry name" value="Zn-dependent exopeptidases"/>
    <property type="match status" value="1"/>
</dbReference>
<dbReference type="CDD" id="cd02696">
    <property type="entry name" value="MurNAc-LAA"/>
    <property type="match status" value="1"/>
</dbReference>
<dbReference type="SUPFAM" id="SSF53187">
    <property type="entry name" value="Zn-dependent exopeptidases"/>
    <property type="match status" value="1"/>
</dbReference>
<evidence type="ECO:0000259" key="2">
    <source>
        <dbReference type="SMART" id="SM00646"/>
    </source>
</evidence>
<protein>
    <submittedName>
        <fullName evidence="3">N-acetylmuramoyl-L-alanine amidase</fullName>
        <ecNumber evidence="3">3.5.1.28</ecNumber>
    </submittedName>
</protein>
<evidence type="ECO:0000256" key="1">
    <source>
        <dbReference type="ARBA" id="ARBA00022801"/>
    </source>
</evidence>
<gene>
    <name evidence="3" type="ORF">DESHY_20155</name>
</gene>
<dbReference type="GO" id="GO:0030288">
    <property type="term" value="C:outer membrane-bounded periplasmic space"/>
    <property type="evidence" value="ECO:0007669"/>
    <property type="project" value="TreeGrafter"/>
</dbReference>
<feature type="domain" description="MurNAc-LAA" evidence="2">
    <location>
        <begin position="65"/>
        <end position="176"/>
    </location>
</feature>
<reference evidence="3 4" key="1">
    <citation type="journal article" date="2013" name="Genome Announc.">
        <title>Genome Sequence of the Sulfate-Reducing Bacterium Desulfotomaculum hydrothermale Lam5(T).</title>
        <authorList>
            <person name="Amin O."/>
            <person name="Fardeau M.L."/>
            <person name="Valette O."/>
            <person name="Hirschler-Rea A."/>
            <person name="Barbe V."/>
            <person name="Medigue C."/>
            <person name="Vacherie B."/>
            <person name="Ollivier B."/>
            <person name="Bertin P.N."/>
            <person name="Dolla A."/>
        </authorList>
    </citation>
    <scope>NUCLEOTIDE SEQUENCE [LARGE SCALE GENOMIC DNA]</scope>
    <source>
        <strain evidence="4">Lam5 / DSM 18033</strain>
    </source>
</reference>
<dbReference type="GO" id="GO:0008745">
    <property type="term" value="F:N-acetylmuramoyl-L-alanine amidase activity"/>
    <property type="evidence" value="ECO:0007669"/>
    <property type="project" value="UniProtKB-EC"/>
</dbReference>
<dbReference type="STRING" id="1121428.DESHY_20155"/>
<dbReference type="Proteomes" id="UP000009315">
    <property type="component" value="Unassembled WGS sequence"/>
</dbReference>
<dbReference type="RefSeq" id="WP_008411641.1">
    <property type="nucleotide sequence ID" value="NZ_CAOS01000009.1"/>
</dbReference>
<accession>K8EI40</accession>
<dbReference type="eggNOG" id="COG0860">
    <property type="taxonomic scope" value="Bacteria"/>
</dbReference>
<dbReference type="PANTHER" id="PTHR30404:SF0">
    <property type="entry name" value="N-ACETYLMURAMOYL-L-ALANINE AMIDASE AMIC"/>
    <property type="match status" value="1"/>
</dbReference>
<dbReference type="EMBL" id="CAOS01000009">
    <property type="protein sequence ID" value="CCO08286.1"/>
    <property type="molecule type" value="Genomic_DNA"/>
</dbReference>
<dbReference type="OrthoDB" id="9772024at2"/>
<dbReference type="InterPro" id="IPR050695">
    <property type="entry name" value="N-acetylmuramoyl_amidase_3"/>
</dbReference>
<dbReference type="EC" id="3.5.1.28" evidence="3"/>
<dbReference type="InterPro" id="IPR002508">
    <property type="entry name" value="MurNAc-LAA_cat"/>
</dbReference>
<dbReference type="PANTHER" id="PTHR30404">
    <property type="entry name" value="N-ACETYLMURAMOYL-L-ALANINE AMIDASE"/>
    <property type="match status" value="1"/>
</dbReference>
<keyword evidence="1 3" id="KW-0378">Hydrolase</keyword>
<dbReference type="Pfam" id="PF01520">
    <property type="entry name" value="Amidase_3"/>
    <property type="match status" value="1"/>
</dbReference>